<dbReference type="Gene3D" id="3.60.40.10">
    <property type="entry name" value="PPM-type phosphatase domain"/>
    <property type="match status" value="1"/>
</dbReference>
<dbReference type="InterPro" id="IPR036457">
    <property type="entry name" value="PPM-type-like_dom_sf"/>
</dbReference>
<dbReference type="EMBL" id="JARBJD010000032">
    <property type="protein sequence ID" value="KAK2959100.1"/>
    <property type="molecule type" value="Genomic_DNA"/>
</dbReference>
<feature type="region of interest" description="Disordered" evidence="1">
    <location>
        <begin position="516"/>
        <end position="613"/>
    </location>
</feature>
<feature type="region of interest" description="Disordered" evidence="1">
    <location>
        <begin position="472"/>
        <end position="499"/>
    </location>
</feature>
<accession>A0ABQ9Y5S8</accession>
<feature type="compositionally biased region" description="Basic residues" evidence="1">
    <location>
        <begin position="592"/>
        <end position="602"/>
    </location>
</feature>
<feature type="region of interest" description="Disordered" evidence="1">
    <location>
        <begin position="29"/>
        <end position="53"/>
    </location>
</feature>
<dbReference type="Pfam" id="PF00481">
    <property type="entry name" value="PP2C"/>
    <property type="match status" value="1"/>
</dbReference>
<evidence type="ECO:0000256" key="1">
    <source>
        <dbReference type="SAM" id="MobiDB-lite"/>
    </source>
</evidence>
<feature type="region of interest" description="Disordered" evidence="1">
    <location>
        <begin position="335"/>
        <end position="354"/>
    </location>
</feature>
<dbReference type="InterPro" id="IPR015655">
    <property type="entry name" value="PP2C"/>
</dbReference>
<evidence type="ECO:0000259" key="2">
    <source>
        <dbReference type="PROSITE" id="PS51746"/>
    </source>
</evidence>
<dbReference type="PANTHER" id="PTHR13832:SF643">
    <property type="entry name" value="PROTEIN PHOSPHATASE 2C-RELATED"/>
    <property type="match status" value="1"/>
</dbReference>
<gene>
    <name evidence="3" type="ORF">BLNAU_5895</name>
</gene>
<dbReference type="Proteomes" id="UP001281761">
    <property type="component" value="Unassembled WGS sequence"/>
</dbReference>
<keyword evidence="4" id="KW-1185">Reference proteome</keyword>
<evidence type="ECO:0000313" key="3">
    <source>
        <dbReference type="EMBL" id="KAK2959100.1"/>
    </source>
</evidence>
<dbReference type="PROSITE" id="PS51746">
    <property type="entry name" value="PPM_2"/>
    <property type="match status" value="1"/>
</dbReference>
<comment type="caution">
    <text evidence="3">The sequence shown here is derived from an EMBL/GenBank/DDBJ whole genome shotgun (WGS) entry which is preliminary data.</text>
</comment>
<dbReference type="SMART" id="SM00332">
    <property type="entry name" value="PP2Cc"/>
    <property type="match status" value="1"/>
</dbReference>
<feature type="domain" description="PPM-type phosphatase" evidence="2">
    <location>
        <begin position="126"/>
        <end position="509"/>
    </location>
</feature>
<sequence>MNKTLDSSEQGNVFTERKPFLTLDLQHDNKTSSSSFTSNTFPRQSAPRGDNYSRAPFSSLSLDQLLLQIKNEQARYQQLLSEYETCHVRSPLPISPMRQADFPLQTSFLPHIPPLEWKGTVYLDASLGIAHDKNSKFMEDDYFGMKLQGSGNIWLLAGVCDGHSMDGKNGKKAAQLVKTNLPNTVLSIYDEDSRNPLIFKVDVPSVLTRSFQEMDKLMHRVSDDLFETAGCTTSIVAICGSPLNTFDKYGRPIAPPPISSLLGGSLSHHPPQQDPSSLVREGIQRLPIVTSHGERELYCANVGDSEVYLFSSDPTVDPIELTRCHLATDPEERQRCKDAGADVTEDDGTPYGNRVNGMQVTRSIGDFMSEQTISTPDVKRIPLTPELAAGNRFDIKRHPTDQYAIPPPTWVVMGSDGLWDVVPAWNCHQLITTFIGTSKDGPFPHEYPCPQAVASHILSVCIDRYNNPDLRVSPFPPSDQSHSQFTSSSTHNPNKRISRDNVAVVVIRLDWKPLYESPQAEPKPEPSTTSKPKKQKRGFDMSALKEQQFDLDTPSQTQPIKAEEQVSGNDPIETVPRDETGGEANDGGEGGKKKKKKKKKKKGTGEDEAKDED</sequence>
<feature type="compositionally biased region" description="Low complexity" evidence="1">
    <location>
        <begin position="31"/>
        <end position="41"/>
    </location>
</feature>
<proteinExistence type="predicted"/>
<evidence type="ECO:0000313" key="4">
    <source>
        <dbReference type="Proteomes" id="UP001281761"/>
    </source>
</evidence>
<protein>
    <recommendedName>
        <fullName evidence="2">PPM-type phosphatase domain-containing protein</fullName>
    </recommendedName>
</protein>
<reference evidence="3 4" key="1">
    <citation type="journal article" date="2022" name="bioRxiv">
        <title>Genomics of Preaxostyla Flagellates Illuminates Evolutionary Transitions and the Path Towards Mitochondrial Loss.</title>
        <authorList>
            <person name="Novak L.V.F."/>
            <person name="Treitli S.C."/>
            <person name="Pyrih J."/>
            <person name="Halakuc P."/>
            <person name="Pipaliya S.V."/>
            <person name="Vacek V."/>
            <person name="Brzon O."/>
            <person name="Soukal P."/>
            <person name="Eme L."/>
            <person name="Dacks J.B."/>
            <person name="Karnkowska A."/>
            <person name="Elias M."/>
            <person name="Hampl V."/>
        </authorList>
    </citation>
    <scope>NUCLEOTIDE SEQUENCE [LARGE SCALE GENOMIC DNA]</scope>
    <source>
        <strain evidence="3">NAU3</strain>
        <tissue evidence="3">Gut</tissue>
    </source>
</reference>
<feature type="compositionally biased region" description="Low complexity" evidence="1">
    <location>
        <begin position="478"/>
        <end position="491"/>
    </location>
</feature>
<dbReference type="SUPFAM" id="SSF81606">
    <property type="entry name" value="PP2C-like"/>
    <property type="match status" value="1"/>
</dbReference>
<organism evidence="3 4">
    <name type="scientific">Blattamonas nauphoetae</name>
    <dbReference type="NCBI Taxonomy" id="2049346"/>
    <lineage>
        <taxon>Eukaryota</taxon>
        <taxon>Metamonada</taxon>
        <taxon>Preaxostyla</taxon>
        <taxon>Oxymonadida</taxon>
        <taxon>Blattamonas</taxon>
    </lineage>
</organism>
<dbReference type="PANTHER" id="PTHR13832">
    <property type="entry name" value="PROTEIN PHOSPHATASE 2C"/>
    <property type="match status" value="1"/>
</dbReference>
<dbReference type="CDD" id="cd00143">
    <property type="entry name" value="PP2Cc"/>
    <property type="match status" value="1"/>
</dbReference>
<dbReference type="InterPro" id="IPR001932">
    <property type="entry name" value="PPM-type_phosphatase-like_dom"/>
</dbReference>
<name>A0ABQ9Y5S8_9EUKA</name>